<dbReference type="GeneID" id="25975333"/>
<evidence type="ECO:0000256" key="4">
    <source>
        <dbReference type="SAM" id="MobiDB-lite"/>
    </source>
</evidence>
<evidence type="ECO:0000313" key="6">
    <source>
        <dbReference type="EMBL" id="EFX02304.1"/>
    </source>
</evidence>
<dbReference type="InterPro" id="IPR034751">
    <property type="entry name" value="Yippee"/>
</dbReference>
<name>F0XJQ9_GROCL</name>
<organism evidence="7">
    <name type="scientific">Grosmannia clavigera (strain kw1407 / UAMH 11150)</name>
    <name type="common">Blue stain fungus</name>
    <name type="synonym">Graphiocladiella clavigera</name>
    <dbReference type="NCBI Taxonomy" id="655863"/>
    <lineage>
        <taxon>Eukaryota</taxon>
        <taxon>Fungi</taxon>
        <taxon>Dikarya</taxon>
        <taxon>Ascomycota</taxon>
        <taxon>Pezizomycotina</taxon>
        <taxon>Sordariomycetes</taxon>
        <taxon>Sordariomycetidae</taxon>
        <taxon>Ophiostomatales</taxon>
        <taxon>Ophiostomataceae</taxon>
        <taxon>Leptographium</taxon>
    </lineage>
</organism>
<evidence type="ECO:0000256" key="3">
    <source>
        <dbReference type="ARBA" id="ARBA00022833"/>
    </source>
</evidence>
<evidence type="ECO:0000313" key="7">
    <source>
        <dbReference type="Proteomes" id="UP000007796"/>
    </source>
</evidence>
<reference evidence="6 7" key="1">
    <citation type="journal article" date="2011" name="Proc. Natl. Acad. Sci. U.S.A.">
        <title>Genome and transcriptome analyses of the mountain pine beetle-fungal symbiont Grosmannia clavigera, a lodgepole pine pathogen.</title>
        <authorList>
            <person name="DiGuistini S."/>
            <person name="Wang Y."/>
            <person name="Liao N.Y."/>
            <person name="Taylor G."/>
            <person name="Tanguay P."/>
            <person name="Feau N."/>
            <person name="Henrissat B."/>
            <person name="Chan S.K."/>
            <person name="Hesse-Orce U."/>
            <person name="Alamouti S.M."/>
            <person name="Tsui C.K.M."/>
            <person name="Docking R.T."/>
            <person name="Levasseur A."/>
            <person name="Haridas S."/>
            <person name="Robertson G."/>
            <person name="Birol I."/>
            <person name="Holt R.A."/>
            <person name="Marra M.A."/>
            <person name="Hamelin R.C."/>
            <person name="Hirst M."/>
            <person name="Jones S.J.M."/>
            <person name="Bohlmann J."/>
            <person name="Breuil C."/>
        </authorList>
    </citation>
    <scope>NUCLEOTIDE SEQUENCE [LARGE SCALE GENOMIC DNA]</scope>
    <source>
        <strain evidence="7">kw1407 / UAMH 11150</strain>
    </source>
</reference>
<proteinExistence type="inferred from homology"/>
<dbReference type="InParanoid" id="F0XJQ9"/>
<feature type="region of interest" description="Disordered" evidence="4">
    <location>
        <begin position="51"/>
        <end position="89"/>
    </location>
</feature>
<keyword evidence="3" id="KW-0862">Zinc</keyword>
<keyword evidence="7" id="KW-1185">Reference proteome</keyword>
<dbReference type="InterPro" id="IPR004910">
    <property type="entry name" value="Yippee/Mis18/Cereblon"/>
</dbReference>
<dbReference type="STRING" id="655863.F0XJQ9"/>
<evidence type="ECO:0000259" key="5">
    <source>
        <dbReference type="PROSITE" id="PS51792"/>
    </source>
</evidence>
<dbReference type="HOGENOM" id="CLU_043857_0_0_1"/>
<gene>
    <name evidence="6" type="ORF">CMQ_2353</name>
</gene>
<feature type="domain" description="Yippee" evidence="5">
    <location>
        <begin position="144"/>
        <end position="280"/>
    </location>
</feature>
<accession>F0XJQ9</accession>
<dbReference type="PANTHER" id="PTHR13848">
    <property type="entry name" value="PROTEIN YIPPEE-LIKE CG15309-RELATED"/>
    <property type="match status" value="1"/>
</dbReference>
<comment type="similarity">
    <text evidence="1">Belongs to the yippee family.</text>
</comment>
<evidence type="ECO:0000256" key="2">
    <source>
        <dbReference type="ARBA" id="ARBA00022723"/>
    </source>
</evidence>
<dbReference type="PROSITE" id="PS51792">
    <property type="entry name" value="YIPPEE"/>
    <property type="match status" value="1"/>
</dbReference>
<dbReference type="AlphaFoldDB" id="F0XJQ9"/>
<dbReference type="Proteomes" id="UP000007796">
    <property type="component" value="Unassembled WGS sequence"/>
</dbReference>
<keyword evidence="2" id="KW-0479">Metal-binding</keyword>
<dbReference type="GO" id="GO:0046872">
    <property type="term" value="F:metal ion binding"/>
    <property type="evidence" value="ECO:0007669"/>
    <property type="project" value="UniProtKB-KW"/>
</dbReference>
<dbReference type="OrthoDB" id="6407410at2759"/>
<dbReference type="RefSeq" id="XP_014171786.1">
    <property type="nucleotide sequence ID" value="XM_014316311.1"/>
</dbReference>
<evidence type="ECO:0000256" key="1">
    <source>
        <dbReference type="ARBA" id="ARBA00005613"/>
    </source>
</evidence>
<sequence length="386" mass="41660">MYSSSPPFEYERPFATFLLPSLLRPFRSRKARRASSGDNVFVTTDGLFSGSSSHSNHSNHSNRSSVASASSSSSRSSTSSQSPPSLCSSPSSYTATGFGFTSAYSAGSPSFATSLTAEPDQMGSIDSVDGLGSPHDSLARVLPDTLRCVKCSTDVAFAAQIVSKGFTGRHGRAYLVSAPPSNSAHLFAPEMSAEAAVQLASRGTTEPDYDNDNDHDALANIRVGHPEHRQLVTGAHVVADISCAVCRTKLGWKYVDARDASQRYKIGKFILETARVARTRSWEDDDDDDNDCEGQLFDHDMVPRDLGENGDDDFSIFGSPGVNGVVDPVGTARQLMAKQTGCIHPGTMVEFDSDDDDECEEIFAGTWNAEVVARRRSRKMNRLNKT</sequence>
<dbReference type="Pfam" id="PF03226">
    <property type="entry name" value="Yippee-Mis18"/>
    <property type="match status" value="1"/>
</dbReference>
<dbReference type="EMBL" id="GL629782">
    <property type="protein sequence ID" value="EFX02304.1"/>
    <property type="molecule type" value="Genomic_DNA"/>
</dbReference>
<dbReference type="eggNOG" id="KOG3399">
    <property type="taxonomic scope" value="Eukaryota"/>
</dbReference>
<dbReference type="InterPro" id="IPR039058">
    <property type="entry name" value="Yippee_fam"/>
</dbReference>
<protein>
    <submittedName>
        <fullName evidence="6">Yippee family protein</fullName>
    </submittedName>
</protein>